<dbReference type="GeneID" id="29984986"/>
<keyword evidence="1" id="KW-0862">Zinc</keyword>
<dbReference type="GO" id="GO:0005886">
    <property type="term" value="C:plasma membrane"/>
    <property type="evidence" value="ECO:0007669"/>
    <property type="project" value="TreeGrafter"/>
</dbReference>
<reference evidence="2 3" key="1">
    <citation type="journal article" date="2016" name="Genome Announc.">
        <title>Draft Whole-Genome Sequence of Trichoderma gamsii T6085, a Promising Biocontrol Agent of Fusarium Head Blight on Wheat.</title>
        <authorList>
            <person name="Baroncelli R."/>
            <person name="Zapparata A."/>
            <person name="Piaggeschi G."/>
            <person name="Sarrocco S."/>
            <person name="Vannacci G."/>
        </authorList>
    </citation>
    <scope>NUCLEOTIDE SEQUENCE [LARGE SCALE GENOMIC DNA]</scope>
    <source>
        <strain evidence="2 3">T6085</strain>
    </source>
</reference>
<gene>
    <name evidence="2" type="ORF">TGAM01_v202399</name>
</gene>
<dbReference type="PANTHER" id="PTHR12736:SF7">
    <property type="entry name" value="LANC-LIKE PROTEIN 3"/>
    <property type="match status" value="1"/>
</dbReference>
<dbReference type="Proteomes" id="UP000054821">
    <property type="component" value="Unassembled WGS sequence"/>
</dbReference>
<dbReference type="PRINTS" id="PR01950">
    <property type="entry name" value="LANCSUPER"/>
</dbReference>
<dbReference type="GO" id="GO:0005975">
    <property type="term" value="P:carbohydrate metabolic process"/>
    <property type="evidence" value="ECO:0007669"/>
    <property type="project" value="InterPro"/>
</dbReference>
<dbReference type="Gene3D" id="1.50.10.10">
    <property type="match status" value="1"/>
</dbReference>
<protein>
    <recommendedName>
        <fullName evidence="4">Abscisic acid ABA receptor</fullName>
    </recommendedName>
</protein>
<keyword evidence="1" id="KW-0479">Metal-binding</keyword>
<name>A0A2P4ZW83_9HYPO</name>
<dbReference type="GO" id="GO:0046872">
    <property type="term" value="F:metal ion binding"/>
    <property type="evidence" value="ECO:0007669"/>
    <property type="project" value="UniProtKB-KW"/>
</dbReference>
<dbReference type="EMBL" id="JPDN02000006">
    <property type="protein sequence ID" value="PON28552.1"/>
    <property type="molecule type" value="Genomic_DNA"/>
</dbReference>
<dbReference type="Pfam" id="PF05147">
    <property type="entry name" value="LANC_like"/>
    <property type="match status" value="1"/>
</dbReference>
<comment type="caution">
    <text evidence="2">The sequence shown here is derived from an EMBL/GenBank/DDBJ whole genome shotgun (WGS) entry which is preliminary data.</text>
</comment>
<accession>A0A2P4ZW83</accession>
<dbReference type="AlphaFoldDB" id="A0A2P4ZW83"/>
<feature type="binding site" evidence="1">
    <location>
        <position position="309"/>
    </location>
    <ligand>
        <name>Zn(2+)</name>
        <dbReference type="ChEBI" id="CHEBI:29105"/>
    </ligand>
</feature>
<dbReference type="InterPro" id="IPR007822">
    <property type="entry name" value="LANC-like"/>
</dbReference>
<evidence type="ECO:0000313" key="2">
    <source>
        <dbReference type="EMBL" id="PON28552.1"/>
    </source>
</evidence>
<dbReference type="CDD" id="cd04794">
    <property type="entry name" value="euk_LANCL"/>
    <property type="match status" value="1"/>
</dbReference>
<proteinExistence type="predicted"/>
<organism evidence="2 3">
    <name type="scientific">Trichoderma gamsii</name>
    <dbReference type="NCBI Taxonomy" id="398673"/>
    <lineage>
        <taxon>Eukaryota</taxon>
        <taxon>Fungi</taxon>
        <taxon>Dikarya</taxon>
        <taxon>Ascomycota</taxon>
        <taxon>Pezizomycotina</taxon>
        <taxon>Sordariomycetes</taxon>
        <taxon>Hypocreomycetidae</taxon>
        <taxon>Hypocreales</taxon>
        <taxon>Hypocreaceae</taxon>
        <taxon>Trichoderma</taxon>
    </lineage>
</organism>
<keyword evidence="3" id="KW-1185">Reference proteome</keyword>
<feature type="binding site" evidence="1">
    <location>
        <position position="310"/>
    </location>
    <ligand>
        <name>Zn(2+)</name>
        <dbReference type="ChEBI" id="CHEBI:29105"/>
    </ligand>
</feature>
<dbReference type="RefSeq" id="XP_018661894.1">
    <property type="nucleotide sequence ID" value="XM_018804903.1"/>
</dbReference>
<dbReference type="GO" id="GO:0031179">
    <property type="term" value="P:peptide modification"/>
    <property type="evidence" value="ECO:0007669"/>
    <property type="project" value="InterPro"/>
</dbReference>
<feature type="binding site" evidence="1">
    <location>
        <position position="261"/>
    </location>
    <ligand>
        <name>Zn(2+)</name>
        <dbReference type="ChEBI" id="CHEBI:29105"/>
    </ligand>
</feature>
<evidence type="ECO:0000313" key="3">
    <source>
        <dbReference type="Proteomes" id="UP000054821"/>
    </source>
</evidence>
<sequence length="338" mass="37303">MAQQHIPNNQPLRSLGHEPLELMKASLEHVLKTTPPQPTYEIHEMFGGYTGGPTSLAYLFFRLADLYPAVQVTGHPLMHWTKQYLEGDRGEVKITTRVGISSEKLARDALIACLSKDENDVKAFLSNMPTVLGPSTDLKKDPYGSEFWEGRAGTLYFMRLMRHYIPESAALLEGPIARVSERILSDSIDQDERGWMFYDLETTGAGHGTIGIITQLVVTTPSLAPRLRTKLCAVLNLQTDGNWPRNIAPAGDDNPFLMQWCHGAPGFVVSLKAIRPYFPELQGRIDAAIANAQEATWKYGLIKKEPSLCHGILGNALRGSTSWTAQGALPLPGDGRSH</sequence>
<dbReference type="PANTHER" id="PTHR12736">
    <property type="entry name" value="LANC-LIKE PROTEIN"/>
    <property type="match status" value="1"/>
</dbReference>
<evidence type="ECO:0008006" key="4">
    <source>
        <dbReference type="Google" id="ProtNLM"/>
    </source>
</evidence>
<dbReference type="SUPFAM" id="SSF158745">
    <property type="entry name" value="LanC-like"/>
    <property type="match status" value="1"/>
</dbReference>
<dbReference type="InterPro" id="IPR012341">
    <property type="entry name" value="6hp_glycosidase-like_sf"/>
</dbReference>
<evidence type="ECO:0000256" key="1">
    <source>
        <dbReference type="PIRSR" id="PIRSR607822-1"/>
    </source>
</evidence>